<keyword evidence="1" id="KW-0732">Signal</keyword>
<proteinExistence type="predicted"/>
<feature type="signal peptide" evidence="1">
    <location>
        <begin position="1"/>
        <end position="22"/>
    </location>
</feature>
<dbReference type="GeneID" id="105233796"/>
<dbReference type="EMBL" id="GAKP01002187">
    <property type="protein sequence ID" value="JAC56765.1"/>
    <property type="molecule type" value="Transcribed_RNA"/>
</dbReference>
<dbReference type="RefSeq" id="XP_011214264.2">
    <property type="nucleotide sequence ID" value="XM_011215962.2"/>
</dbReference>
<feature type="chain" id="PRO_5044539085" evidence="1">
    <location>
        <begin position="23"/>
        <end position="116"/>
    </location>
</feature>
<dbReference type="KEGG" id="bdr:105233796"/>
<sequence>MNKATLGVLAVALYLYSYLAEAQGSDKEYQKWKAQEDANQKKHFEKLQRRDQDKANAALLRNLQSALYRNGLSDARKHSLNSAITSLKIAARVKDVYFKKAAYNDALDTFISVLSP</sequence>
<evidence type="ECO:0000256" key="1">
    <source>
        <dbReference type="SAM" id="SignalP"/>
    </source>
</evidence>
<organism evidence="2">
    <name type="scientific">Bactrocera dorsalis</name>
    <name type="common">Oriental fruit fly</name>
    <name type="synonym">Dacus dorsalis</name>
    <dbReference type="NCBI Taxonomy" id="27457"/>
    <lineage>
        <taxon>Eukaryota</taxon>
        <taxon>Metazoa</taxon>
        <taxon>Ecdysozoa</taxon>
        <taxon>Arthropoda</taxon>
        <taxon>Hexapoda</taxon>
        <taxon>Insecta</taxon>
        <taxon>Pterygota</taxon>
        <taxon>Neoptera</taxon>
        <taxon>Endopterygota</taxon>
        <taxon>Diptera</taxon>
        <taxon>Brachycera</taxon>
        <taxon>Muscomorpha</taxon>
        <taxon>Tephritoidea</taxon>
        <taxon>Tephritidae</taxon>
        <taxon>Bactrocera</taxon>
        <taxon>Bactrocera</taxon>
    </lineage>
</organism>
<name>A0A034WRF8_BACDO</name>
<protein>
    <submittedName>
        <fullName evidence="2">Uncharacterized protein</fullName>
    </submittedName>
</protein>
<accession>A0A034WRF8</accession>
<dbReference type="OrthoDB" id="8066640at2759"/>
<evidence type="ECO:0000313" key="2">
    <source>
        <dbReference type="EMBL" id="JAC56765.1"/>
    </source>
</evidence>
<reference evidence="2" key="1">
    <citation type="journal article" date="2014" name="BMC Genomics">
        <title>Characterizing the developmental transcriptome of the oriental fruit fly, Bactrocera dorsalis (Diptera: Tephritidae) through comparative genomic analysis with Drosophila melanogaster utilizing modENCODE datasets.</title>
        <authorList>
            <person name="Geib S.M."/>
            <person name="Calla B."/>
            <person name="Hall B."/>
            <person name="Hou S."/>
            <person name="Manoukis N.C."/>
        </authorList>
    </citation>
    <scope>NUCLEOTIDE SEQUENCE</scope>
    <source>
        <strain evidence="2">Punador</strain>
    </source>
</reference>
<dbReference type="AlphaFoldDB" id="A0A034WRF8"/>